<evidence type="ECO:0000259" key="3">
    <source>
        <dbReference type="PROSITE" id="PS50893"/>
    </source>
</evidence>
<name>A0A1G9K1N7_STREI</name>
<reference evidence="4 5" key="1">
    <citation type="submission" date="2016-10" db="EMBL/GenBank/DDBJ databases">
        <authorList>
            <person name="de Groot N.N."/>
        </authorList>
    </citation>
    <scope>NUCLEOTIDE SEQUENCE [LARGE SCALE GENOMIC DNA]</scope>
    <source>
        <strain evidence="4 5">Sb09</strain>
    </source>
</reference>
<dbReference type="InterPro" id="IPR003593">
    <property type="entry name" value="AAA+_ATPase"/>
</dbReference>
<accession>A0A1G9K1N7</accession>
<dbReference type="CDD" id="cd03221">
    <property type="entry name" value="ABCF_EF-3"/>
    <property type="match status" value="1"/>
</dbReference>
<dbReference type="SMART" id="SM00382">
    <property type="entry name" value="AAA"/>
    <property type="match status" value="2"/>
</dbReference>
<dbReference type="OrthoDB" id="9760950at2"/>
<dbReference type="RefSeq" id="WP_074566468.1">
    <property type="nucleotide sequence ID" value="NZ_FNGX01000002.1"/>
</dbReference>
<dbReference type="InterPro" id="IPR051309">
    <property type="entry name" value="ABCF_ATPase"/>
</dbReference>
<evidence type="ECO:0000313" key="5">
    <source>
        <dbReference type="Proteomes" id="UP000183162"/>
    </source>
</evidence>
<dbReference type="Proteomes" id="UP000183162">
    <property type="component" value="Unassembled WGS sequence"/>
</dbReference>
<dbReference type="PROSITE" id="PS50893">
    <property type="entry name" value="ABC_TRANSPORTER_2"/>
    <property type="match status" value="1"/>
</dbReference>
<dbReference type="Gene3D" id="3.40.50.300">
    <property type="entry name" value="P-loop containing nucleotide triphosphate hydrolases"/>
    <property type="match status" value="2"/>
</dbReference>
<dbReference type="PANTHER" id="PTHR42855:SF2">
    <property type="entry name" value="DRUG RESISTANCE ABC TRANSPORTER,ATP-BINDING PROTEIN"/>
    <property type="match status" value="1"/>
</dbReference>
<dbReference type="SUPFAM" id="SSF52540">
    <property type="entry name" value="P-loop containing nucleoside triphosphate hydrolases"/>
    <property type="match status" value="2"/>
</dbReference>
<evidence type="ECO:0000256" key="2">
    <source>
        <dbReference type="ARBA" id="ARBA00022840"/>
    </source>
</evidence>
<evidence type="ECO:0000256" key="1">
    <source>
        <dbReference type="ARBA" id="ARBA00022741"/>
    </source>
</evidence>
<dbReference type="AlphaFoldDB" id="A0A1G9K1N7"/>
<dbReference type="InterPro" id="IPR027417">
    <property type="entry name" value="P-loop_NTPase"/>
</dbReference>
<protein>
    <submittedName>
        <fullName evidence="4">ATPase components of ABC transporters with duplicated ATPase domains</fullName>
    </submittedName>
</protein>
<dbReference type="GO" id="GO:0005524">
    <property type="term" value="F:ATP binding"/>
    <property type="evidence" value="ECO:0007669"/>
    <property type="project" value="UniProtKB-KW"/>
</dbReference>
<dbReference type="InterPro" id="IPR003439">
    <property type="entry name" value="ABC_transporter-like_ATP-bd"/>
</dbReference>
<evidence type="ECO:0000313" key="4">
    <source>
        <dbReference type="EMBL" id="SDL43711.1"/>
    </source>
</evidence>
<proteinExistence type="predicted"/>
<keyword evidence="2" id="KW-0067">ATP-binding</keyword>
<keyword evidence="1" id="KW-0547">Nucleotide-binding</keyword>
<feature type="domain" description="ABC transporter" evidence="3">
    <location>
        <begin position="2"/>
        <end position="225"/>
    </location>
</feature>
<gene>
    <name evidence="4" type="ORF">SAMN05216400_0646</name>
</gene>
<dbReference type="GO" id="GO:0016887">
    <property type="term" value="F:ATP hydrolysis activity"/>
    <property type="evidence" value="ECO:0007669"/>
    <property type="project" value="InterPro"/>
</dbReference>
<sequence>MLEISHLTITHIKDYKQIVCDLSLNVKSGEKLAIIGEEGTGKSTLLKLILSPSKIHDYTTVEGTIQNPFNKIGYLPQTLSKQERQQTVLEFLFKNSEDLFDYNAFYQSAALLDLDVKKLEDSNLHLGRLSGGERLKLQLAKLAGDNADLLLLDEPSSDLDLESQLALQKFIQTSAKTIIFISHDESVLEKTATVILHLELIRHRQLARSNYFPGKYSDYLKYRKNSYQKQLNLAKNAKKAKQKRDEKIHRLHQAVQFKVRNTHDSSVGRLAAKKMKNILSLEKRYHKQDEHLPDFPEEMDNLSLSFNNIELLDNKKCILSWNNENLLTGQNIDLKIFGRDKIVITGKNGIGKSCLLEKIYDTLQQDKNLSIGYMPQDYDNFLSKEMNAIDFLREVSTETDARTILGSLQFTRFEMEHPTNELSGGQKAKLFLAHMTLAKNHILILDEPTRHFSPTSQPIVRKLLSDFDGCIISVSHDKAFIQDVPKISYRLNEKFLEK</sequence>
<dbReference type="EMBL" id="FNGX01000002">
    <property type="protein sequence ID" value="SDL43711.1"/>
    <property type="molecule type" value="Genomic_DNA"/>
</dbReference>
<dbReference type="PANTHER" id="PTHR42855">
    <property type="entry name" value="ABC TRANSPORTER ATP-BINDING SUBUNIT"/>
    <property type="match status" value="1"/>
</dbReference>
<dbReference type="Pfam" id="PF00005">
    <property type="entry name" value="ABC_tran"/>
    <property type="match status" value="2"/>
</dbReference>
<organism evidence="4 5">
    <name type="scientific">Streptococcus equinus</name>
    <name type="common">Streptococcus bovis</name>
    <dbReference type="NCBI Taxonomy" id="1335"/>
    <lineage>
        <taxon>Bacteria</taxon>
        <taxon>Bacillati</taxon>
        <taxon>Bacillota</taxon>
        <taxon>Bacilli</taxon>
        <taxon>Lactobacillales</taxon>
        <taxon>Streptococcaceae</taxon>
        <taxon>Streptococcus</taxon>
    </lineage>
</organism>